<protein>
    <submittedName>
        <fullName evidence="1">DUF2935 domain-containing protein</fullName>
    </submittedName>
</protein>
<name>A0ABT4Q581_9BACL</name>
<proteinExistence type="predicted"/>
<dbReference type="SUPFAM" id="SSF158430">
    <property type="entry name" value="Bacillus cereus metalloprotein-like"/>
    <property type="match status" value="2"/>
</dbReference>
<sequence>MTNSVSFSASATFEHTFWLQVLGDHARFIRDALHVQEREETARAMGFVERMDSLLGRARTSMSDPELIRLSQEAYERTLELRSFKLHLLRRHLTEGVGLRLPPSFLSHMVNELEEYLRVLGSLRTGQPAPAYDAVHHHVVWLQDAYGHASSIIAELDMSEKRLMELGQTFDLHFRDFFVKAVELAGYLRTHLKDFSALERFNKEVELEMVLFQQFLRELGEHRMTKETLGTLSPLMADHMAREECYYLTKLSHVSKLAAPSCDPARERKE</sequence>
<dbReference type="InterPro" id="IPR021328">
    <property type="entry name" value="CotB-like"/>
</dbReference>
<reference evidence="1 2" key="1">
    <citation type="submission" date="2022-12" db="EMBL/GenBank/DDBJ databases">
        <title>Draft genome sequence of Paenibacillus sp. dW9.</title>
        <authorList>
            <person name="Choi E.-W."/>
            <person name="Kim D.-U."/>
        </authorList>
    </citation>
    <scope>NUCLEOTIDE SEQUENCE [LARGE SCALE GENOMIC DNA]</scope>
    <source>
        <strain evidence="2">dW9</strain>
    </source>
</reference>
<evidence type="ECO:0000313" key="1">
    <source>
        <dbReference type="EMBL" id="MCZ8512033.1"/>
    </source>
</evidence>
<keyword evidence="2" id="KW-1185">Reference proteome</keyword>
<gene>
    <name evidence="1" type="ORF">O9H85_06250</name>
</gene>
<dbReference type="Pfam" id="PF11155">
    <property type="entry name" value="DUF2935"/>
    <property type="match status" value="2"/>
</dbReference>
<dbReference type="Proteomes" id="UP001527882">
    <property type="component" value="Unassembled WGS sequence"/>
</dbReference>
<organism evidence="1 2">
    <name type="scientific">Paenibacillus gyeongsangnamensis</name>
    <dbReference type="NCBI Taxonomy" id="3388067"/>
    <lineage>
        <taxon>Bacteria</taxon>
        <taxon>Bacillati</taxon>
        <taxon>Bacillota</taxon>
        <taxon>Bacilli</taxon>
        <taxon>Bacillales</taxon>
        <taxon>Paenibacillaceae</taxon>
        <taxon>Paenibacillus</taxon>
    </lineage>
</organism>
<dbReference type="EMBL" id="JAQAGZ010000003">
    <property type="protein sequence ID" value="MCZ8512033.1"/>
    <property type="molecule type" value="Genomic_DNA"/>
</dbReference>
<dbReference type="RefSeq" id="WP_269880423.1">
    <property type="nucleotide sequence ID" value="NZ_JAQAGZ010000003.1"/>
</dbReference>
<evidence type="ECO:0000313" key="2">
    <source>
        <dbReference type="Proteomes" id="UP001527882"/>
    </source>
</evidence>
<dbReference type="Gene3D" id="1.20.1260.120">
    <property type="entry name" value="Protein of unknown function DUF2935"/>
    <property type="match status" value="1"/>
</dbReference>
<comment type="caution">
    <text evidence="1">The sequence shown here is derived from an EMBL/GenBank/DDBJ whole genome shotgun (WGS) entry which is preliminary data.</text>
</comment>
<accession>A0ABT4Q581</accession>